<accession>A0ABP8JT89</accession>
<organism evidence="1 2">
    <name type="scientific">Tsukamurella soli</name>
    <dbReference type="NCBI Taxonomy" id="644556"/>
    <lineage>
        <taxon>Bacteria</taxon>
        <taxon>Bacillati</taxon>
        <taxon>Actinomycetota</taxon>
        <taxon>Actinomycetes</taxon>
        <taxon>Mycobacteriales</taxon>
        <taxon>Tsukamurellaceae</taxon>
        <taxon>Tsukamurella</taxon>
    </lineage>
</organism>
<evidence type="ECO:0000313" key="2">
    <source>
        <dbReference type="Proteomes" id="UP001500635"/>
    </source>
</evidence>
<gene>
    <name evidence="1" type="ORF">GCM10023147_29260</name>
</gene>
<reference evidence="2" key="1">
    <citation type="journal article" date="2019" name="Int. J. Syst. Evol. Microbiol.">
        <title>The Global Catalogue of Microorganisms (GCM) 10K type strain sequencing project: providing services to taxonomists for standard genome sequencing and annotation.</title>
        <authorList>
            <consortium name="The Broad Institute Genomics Platform"/>
            <consortium name="The Broad Institute Genome Sequencing Center for Infectious Disease"/>
            <person name="Wu L."/>
            <person name="Ma J."/>
        </authorList>
    </citation>
    <scope>NUCLEOTIDE SEQUENCE [LARGE SCALE GENOMIC DNA]</scope>
    <source>
        <strain evidence="2">JCM 17688</strain>
    </source>
</reference>
<comment type="caution">
    <text evidence="1">The sequence shown here is derived from an EMBL/GenBank/DDBJ whole genome shotgun (WGS) entry which is preliminary data.</text>
</comment>
<dbReference type="EMBL" id="BAABFR010000044">
    <property type="protein sequence ID" value="GAA4395706.1"/>
    <property type="molecule type" value="Genomic_DNA"/>
</dbReference>
<dbReference type="RefSeq" id="WP_344997207.1">
    <property type="nucleotide sequence ID" value="NZ_BAABFR010000044.1"/>
</dbReference>
<proteinExistence type="predicted"/>
<name>A0ABP8JT89_9ACTN</name>
<evidence type="ECO:0000313" key="1">
    <source>
        <dbReference type="EMBL" id="GAA4395706.1"/>
    </source>
</evidence>
<sequence>MSGDELAEAIKAVRIAFSTGSESGPERLAATGCLEQAVERAGEDHPLADAGAELARTARSYALGCPGARPVFLAALDVLALAEAMDSGDPPVFW</sequence>
<keyword evidence="2" id="KW-1185">Reference proteome</keyword>
<evidence type="ECO:0008006" key="3">
    <source>
        <dbReference type="Google" id="ProtNLM"/>
    </source>
</evidence>
<dbReference type="Proteomes" id="UP001500635">
    <property type="component" value="Unassembled WGS sequence"/>
</dbReference>
<protein>
    <recommendedName>
        <fullName evidence="3">DUF222 domain-containing protein</fullName>
    </recommendedName>
</protein>